<evidence type="ECO:0000259" key="14">
    <source>
        <dbReference type="PROSITE" id="PS50050"/>
    </source>
</evidence>
<dbReference type="SUPFAM" id="SSF48726">
    <property type="entry name" value="Immunoglobulin"/>
    <property type="match status" value="2"/>
</dbReference>
<feature type="coiled-coil region" evidence="10">
    <location>
        <begin position="99"/>
        <end position="151"/>
    </location>
</feature>
<dbReference type="Gene3D" id="2.10.50.10">
    <property type="entry name" value="Tumor Necrosis Factor Receptor, subunit A, domain 2"/>
    <property type="match status" value="1"/>
</dbReference>
<evidence type="ECO:0000259" key="15">
    <source>
        <dbReference type="PROSITE" id="PS50835"/>
    </source>
</evidence>
<dbReference type="PROSITE" id="PS50835">
    <property type="entry name" value="IG_LIKE"/>
    <property type="match status" value="2"/>
</dbReference>
<feature type="domain" description="Ig-like" evidence="15">
    <location>
        <begin position="487"/>
        <end position="567"/>
    </location>
</feature>
<dbReference type="Proteomes" id="UP000225706">
    <property type="component" value="Unassembled WGS sequence"/>
</dbReference>
<feature type="domain" description="TNFR-Cys" evidence="14">
    <location>
        <begin position="755"/>
        <end position="794"/>
    </location>
</feature>
<comment type="caution">
    <text evidence="16">The sequence shown here is derived from an EMBL/GenBank/DDBJ whole genome shotgun (WGS) entry which is preliminary data.</text>
</comment>
<evidence type="ECO:0000256" key="12">
    <source>
        <dbReference type="SAM" id="Phobius"/>
    </source>
</evidence>
<dbReference type="GO" id="GO:0006915">
    <property type="term" value="P:apoptotic process"/>
    <property type="evidence" value="ECO:0007669"/>
    <property type="project" value="UniProtKB-KW"/>
</dbReference>
<feature type="repeat" description="TNFR-Cys" evidence="9">
    <location>
        <begin position="755"/>
        <end position="794"/>
    </location>
</feature>
<evidence type="ECO:0000256" key="2">
    <source>
        <dbReference type="ARBA" id="ARBA00022703"/>
    </source>
</evidence>
<accession>A0A2B4RTU8</accession>
<feature type="domain" description="TNFR-Cys" evidence="14">
    <location>
        <begin position="797"/>
        <end position="841"/>
    </location>
</feature>
<dbReference type="InterPro" id="IPR036179">
    <property type="entry name" value="Ig-like_dom_sf"/>
</dbReference>
<feature type="disulfide bond" evidence="9">
    <location>
        <begin position="776"/>
        <end position="794"/>
    </location>
</feature>
<dbReference type="GO" id="GO:0007165">
    <property type="term" value="P:signal transduction"/>
    <property type="evidence" value="ECO:0007669"/>
    <property type="project" value="InterPro"/>
</dbReference>
<keyword evidence="2" id="KW-0053">Apoptosis</keyword>
<dbReference type="Pfam" id="PF00531">
    <property type="entry name" value="Death"/>
    <property type="match status" value="1"/>
</dbReference>
<dbReference type="AlphaFoldDB" id="A0A2B4RTU8"/>
<keyword evidence="12" id="KW-1133">Transmembrane helix</keyword>
<feature type="compositionally biased region" description="Basic and acidic residues" evidence="11">
    <location>
        <begin position="203"/>
        <end position="242"/>
    </location>
</feature>
<dbReference type="PANTHER" id="PTHR46330:SF6">
    <property type="entry name" value="HEMATOPOIETIC DEATH RECEPTOR-RELATED"/>
    <property type="match status" value="1"/>
</dbReference>
<feature type="disulfide bond" evidence="9">
    <location>
        <begin position="727"/>
        <end position="740"/>
    </location>
</feature>
<feature type="domain" description="Ig-like" evidence="15">
    <location>
        <begin position="978"/>
        <end position="1076"/>
    </location>
</feature>
<dbReference type="EMBL" id="LSMT01000294">
    <property type="protein sequence ID" value="PFX21031.1"/>
    <property type="molecule type" value="Genomic_DNA"/>
</dbReference>
<dbReference type="PROSITE" id="PS50017">
    <property type="entry name" value="DEATH_DOMAIN"/>
    <property type="match status" value="1"/>
</dbReference>
<feature type="transmembrane region" description="Helical" evidence="12">
    <location>
        <begin position="868"/>
        <end position="889"/>
    </location>
</feature>
<keyword evidence="10" id="KW-0175">Coiled coil</keyword>
<dbReference type="PANTHER" id="PTHR46330">
    <property type="entry name" value="TUMOR NECROSIS FACTOR RECEPTOR SUPERFAMILY MEMBER 10B"/>
    <property type="match status" value="1"/>
</dbReference>
<dbReference type="InterPro" id="IPR000488">
    <property type="entry name" value="Death_dom"/>
</dbReference>
<dbReference type="InterPro" id="IPR013783">
    <property type="entry name" value="Ig-like_fold"/>
</dbReference>
<evidence type="ECO:0000256" key="11">
    <source>
        <dbReference type="SAM" id="MobiDB-lite"/>
    </source>
</evidence>
<dbReference type="InterPro" id="IPR011029">
    <property type="entry name" value="DEATH-like_dom_sf"/>
</dbReference>
<keyword evidence="3" id="KW-0732">Signal</keyword>
<dbReference type="InterPro" id="IPR007110">
    <property type="entry name" value="Ig-like_dom"/>
</dbReference>
<evidence type="ECO:0000256" key="7">
    <source>
        <dbReference type="ARBA" id="ARBA00023170"/>
    </source>
</evidence>
<keyword evidence="7" id="KW-0675">Receptor</keyword>
<keyword evidence="8" id="KW-0325">Glycoprotein</keyword>
<keyword evidence="5 12" id="KW-0472">Membrane</keyword>
<dbReference type="SMART" id="SM00408">
    <property type="entry name" value="IGc2"/>
    <property type="match status" value="2"/>
</dbReference>
<evidence type="ECO:0000256" key="9">
    <source>
        <dbReference type="PROSITE-ProRule" id="PRU00206"/>
    </source>
</evidence>
<feature type="region of interest" description="Disordered" evidence="11">
    <location>
        <begin position="294"/>
        <end position="319"/>
    </location>
</feature>
<feature type="compositionally biased region" description="Polar residues" evidence="11">
    <location>
        <begin position="932"/>
        <end position="947"/>
    </location>
</feature>
<evidence type="ECO:0000259" key="13">
    <source>
        <dbReference type="PROSITE" id="PS50017"/>
    </source>
</evidence>
<dbReference type="Gene3D" id="2.60.40.10">
    <property type="entry name" value="Immunoglobulins"/>
    <property type="match status" value="2"/>
</dbReference>
<feature type="compositionally biased region" description="Basic and acidic residues" evidence="11">
    <location>
        <begin position="301"/>
        <end position="312"/>
    </location>
</feature>
<proteinExistence type="predicted"/>
<keyword evidence="17" id="KW-1185">Reference proteome</keyword>
<feature type="region of interest" description="Disordered" evidence="11">
    <location>
        <begin position="924"/>
        <end position="980"/>
    </location>
</feature>
<keyword evidence="12" id="KW-0812">Transmembrane</keyword>
<evidence type="ECO:0000256" key="8">
    <source>
        <dbReference type="ARBA" id="ARBA00023180"/>
    </source>
</evidence>
<dbReference type="OrthoDB" id="5973756at2759"/>
<evidence type="ECO:0000256" key="3">
    <source>
        <dbReference type="ARBA" id="ARBA00022729"/>
    </source>
</evidence>
<dbReference type="PROSITE" id="PS00652">
    <property type="entry name" value="TNFR_NGFR_1"/>
    <property type="match status" value="2"/>
</dbReference>
<protein>
    <submittedName>
        <fullName evidence="16">Uncharacterized protein</fullName>
    </submittedName>
</protein>
<feature type="disulfide bond" evidence="9">
    <location>
        <begin position="798"/>
        <end position="813"/>
    </location>
</feature>
<keyword evidence="4" id="KW-0677">Repeat</keyword>
<feature type="compositionally biased region" description="Polar residues" evidence="11">
    <location>
        <begin position="375"/>
        <end position="384"/>
    </location>
</feature>
<keyword evidence="6 9" id="KW-1015">Disulfide bond</keyword>
<evidence type="ECO:0000256" key="5">
    <source>
        <dbReference type="ARBA" id="ARBA00023136"/>
    </source>
</evidence>
<feature type="region of interest" description="Disordered" evidence="11">
    <location>
        <begin position="191"/>
        <end position="242"/>
    </location>
</feature>
<dbReference type="GO" id="GO:0016020">
    <property type="term" value="C:membrane"/>
    <property type="evidence" value="ECO:0007669"/>
    <property type="project" value="UniProtKB-SubCell"/>
</dbReference>
<feature type="domain" description="TNFR-Cys" evidence="14">
    <location>
        <begin position="706"/>
        <end position="753"/>
    </location>
</feature>
<comment type="caution">
    <text evidence="9">Lacks conserved residue(s) required for the propagation of feature annotation.</text>
</comment>
<evidence type="ECO:0000313" key="17">
    <source>
        <dbReference type="Proteomes" id="UP000225706"/>
    </source>
</evidence>
<dbReference type="CDD" id="cd00096">
    <property type="entry name" value="Ig"/>
    <property type="match status" value="1"/>
</dbReference>
<organism evidence="16 17">
    <name type="scientific">Stylophora pistillata</name>
    <name type="common">Smooth cauliflower coral</name>
    <dbReference type="NCBI Taxonomy" id="50429"/>
    <lineage>
        <taxon>Eukaryota</taxon>
        <taxon>Metazoa</taxon>
        <taxon>Cnidaria</taxon>
        <taxon>Anthozoa</taxon>
        <taxon>Hexacorallia</taxon>
        <taxon>Scleractinia</taxon>
        <taxon>Astrocoeniina</taxon>
        <taxon>Pocilloporidae</taxon>
        <taxon>Stylophora</taxon>
    </lineage>
</organism>
<dbReference type="PROSITE" id="PS50050">
    <property type="entry name" value="TNFR_NGFR_2"/>
    <property type="match status" value="3"/>
</dbReference>
<dbReference type="InterPro" id="IPR052491">
    <property type="entry name" value="TNFRSF10"/>
</dbReference>
<reference evidence="17" key="1">
    <citation type="journal article" date="2017" name="bioRxiv">
        <title>Comparative analysis of the genomes of Stylophora pistillata and Acropora digitifera provides evidence for extensive differences between species of corals.</title>
        <authorList>
            <person name="Voolstra C.R."/>
            <person name="Li Y."/>
            <person name="Liew Y.J."/>
            <person name="Baumgarten S."/>
            <person name="Zoccola D."/>
            <person name="Flot J.-F."/>
            <person name="Tambutte S."/>
            <person name="Allemand D."/>
            <person name="Aranda M."/>
        </authorList>
    </citation>
    <scope>NUCLEOTIDE SEQUENCE [LARGE SCALE GENOMIC DNA]</scope>
</reference>
<dbReference type="Gene3D" id="1.10.533.10">
    <property type="entry name" value="Death Domain, Fas"/>
    <property type="match status" value="1"/>
</dbReference>
<feature type="domain" description="Death" evidence="13">
    <location>
        <begin position="1113"/>
        <end position="1176"/>
    </location>
</feature>
<gene>
    <name evidence="16" type="ORF">AWC38_SpisGene14491</name>
</gene>
<sequence>MQNSRVSLGDEDCAERNNVDLRRVTEVSVGAHQMLYSEMGHLETLHKKLETSREHAKKLLQGMDEVRELTEREHDLMTRELHTSTEAREKVSEMISELRASAKEERESVMKELESCREARKQLSQEMIELRASMEREKELLTRKRKVYKEAGKLGMSERAAASPSNESDETDASSPTLLRKFTGLFVSSKSTRLRKHSQQKTQQKEFDVTTEASTERKKESLDKEKDNSGEAEKQLSEELNDSRDHFKGLMEDHESVKETENLGATSPSNECVELDASRSTLFKKFKGFFVSSKSRRQRRSSNEKKQKELKVNTKASLGTQLLAGPSHEDYHEYRQGHNEITDIQDILENDEVETGTTAFVSDTPPRPRKKTKSRSTNDATNCSQDRESDNEGGMVSTSRAIDNHVRQNHFEAETSMQFNQTTDRRQNFHNDRALQHFSGYYNACSYFIGPQIYADQLPYTGLGQLLPMRPSKSLPSLLCERDIIPPRDQSEIKIELQPKSQKKQEGTKVIFELKVQQPDKYSYQWLKDGAELLGKCDATLILDHVELREFGWYTCLVNSQENSGINCESPRVWLDVVPKVQSGTRLKTFQEVDITTCDRIAFFLDKQVPYGVGGTRQAAAVFGMNEDMIGALGTCKTPGQEEKRSENFSGVFKFSLVRGLLISFANQKSSYTRNHPRKDMQATLSIYLLIFSVCLQGDFCGSNQLCNENQYTVKSADGNFEKCQPCGVCNEGWGLEPKCGSVVISPVKDTYCQRCHNGTYSNNYDSSPCYVCQHCAKHEIITASCTRDANTKCNGTCEHGYYYNAKDGSHACHECSYCCSDGKDEIQAECVRHGLDKRQCSLRTDKKCGPVIKPSISSNTGESGQFVPIYIIIGVLFGVMILIIVLLWRKRRNNGQINLPGDTNTSIDQQGNQHETQLMIHVNGGADPQHGNESGNNNQVAQSVSSGVALHPDFSRLNPGYAPSNSGTPRVSPRATPDLSLRQQDGSEQIIIVQHPTSQRQTEGSCVEFSCKCKVQSGTHVSYQWYKDDQELEGKTSDTLVLKPVRMQDFGCYRCLVTRLGDARVEVKSNPADLNVTPPHGKKLKTLTELKHNTQNRLDILLENTSRGVGGWREMAHRNGMDDDSVKNLETKQDPGKQVMEFLRAYKPGLTVRSFCMMLKEIKRFDIVKVLEDELVSDLKNSQE</sequence>
<feature type="repeat" description="TNFR-Cys" evidence="9">
    <location>
        <begin position="706"/>
        <end position="753"/>
    </location>
</feature>
<feature type="disulfide bond" evidence="9">
    <location>
        <begin position="773"/>
        <end position="786"/>
    </location>
</feature>
<evidence type="ECO:0000256" key="1">
    <source>
        <dbReference type="ARBA" id="ARBA00004370"/>
    </source>
</evidence>
<dbReference type="SUPFAM" id="SSF47986">
    <property type="entry name" value="DEATH domain"/>
    <property type="match status" value="1"/>
</dbReference>
<evidence type="ECO:0000256" key="6">
    <source>
        <dbReference type="ARBA" id="ARBA00023157"/>
    </source>
</evidence>
<dbReference type="InterPro" id="IPR003598">
    <property type="entry name" value="Ig_sub2"/>
</dbReference>
<feature type="region of interest" description="Disordered" evidence="11">
    <location>
        <begin position="356"/>
        <end position="396"/>
    </location>
</feature>
<dbReference type="InterPro" id="IPR003599">
    <property type="entry name" value="Ig_sub"/>
</dbReference>
<feature type="region of interest" description="Disordered" evidence="11">
    <location>
        <begin position="155"/>
        <end position="177"/>
    </location>
</feature>
<feature type="repeat" description="TNFR-Cys" evidence="9">
    <location>
        <begin position="797"/>
        <end position="841"/>
    </location>
</feature>
<dbReference type="Pfam" id="PF13927">
    <property type="entry name" value="Ig_3"/>
    <property type="match status" value="1"/>
</dbReference>
<name>A0A2B4RTU8_STYPI</name>
<comment type="subcellular location">
    <subcellularLocation>
        <location evidence="1">Membrane</location>
    </subcellularLocation>
</comment>
<evidence type="ECO:0000256" key="10">
    <source>
        <dbReference type="SAM" id="Coils"/>
    </source>
</evidence>
<evidence type="ECO:0000313" key="16">
    <source>
        <dbReference type="EMBL" id="PFX21031.1"/>
    </source>
</evidence>
<evidence type="ECO:0000256" key="4">
    <source>
        <dbReference type="ARBA" id="ARBA00022737"/>
    </source>
</evidence>
<dbReference type="InterPro" id="IPR001368">
    <property type="entry name" value="TNFR/NGFR_Cys_rich_reg"/>
</dbReference>
<dbReference type="SMART" id="SM00409">
    <property type="entry name" value="IG"/>
    <property type="match status" value="2"/>
</dbReference>